<dbReference type="InterPro" id="IPR001680">
    <property type="entry name" value="WD40_rpt"/>
</dbReference>
<evidence type="ECO:0000256" key="1">
    <source>
        <dbReference type="ARBA" id="ARBA00004123"/>
    </source>
</evidence>
<feature type="compositionally biased region" description="Acidic residues" evidence="6">
    <location>
        <begin position="100"/>
        <end position="112"/>
    </location>
</feature>
<dbReference type="InterPro" id="IPR015943">
    <property type="entry name" value="WD40/YVTN_repeat-like_dom_sf"/>
</dbReference>
<comment type="caution">
    <text evidence="7">The sequence shown here is derived from an EMBL/GenBank/DDBJ whole genome shotgun (WGS) entry which is preliminary data.</text>
</comment>
<keyword evidence="3" id="KW-0677">Repeat</keyword>
<dbReference type="PROSITE" id="PS00678">
    <property type="entry name" value="WD_REPEATS_1"/>
    <property type="match status" value="1"/>
</dbReference>
<dbReference type="PANTHER" id="PTHR22846">
    <property type="entry name" value="WD40 REPEAT PROTEIN"/>
    <property type="match status" value="1"/>
</dbReference>
<feature type="repeat" description="WD" evidence="5">
    <location>
        <begin position="459"/>
        <end position="501"/>
    </location>
</feature>
<dbReference type="PANTHER" id="PTHR22846:SF2">
    <property type="entry name" value="F-BOX-LIKE_WD REPEAT-CONTAINING PROTEIN EBI"/>
    <property type="match status" value="1"/>
</dbReference>
<dbReference type="AlphaFoldDB" id="A0AAJ0BQV5"/>
<dbReference type="SMART" id="SM00320">
    <property type="entry name" value="WD40"/>
    <property type="match status" value="5"/>
</dbReference>
<dbReference type="InterPro" id="IPR019775">
    <property type="entry name" value="WD40_repeat_CS"/>
</dbReference>
<feature type="compositionally biased region" description="Basic and acidic residues" evidence="6">
    <location>
        <begin position="171"/>
        <end position="196"/>
    </location>
</feature>
<dbReference type="GO" id="GO:0034967">
    <property type="term" value="C:Set3 complex"/>
    <property type="evidence" value="ECO:0007669"/>
    <property type="project" value="TreeGrafter"/>
</dbReference>
<dbReference type="Gene3D" id="2.130.10.10">
    <property type="entry name" value="YVTN repeat-like/Quinoprotein amine dehydrogenase"/>
    <property type="match status" value="1"/>
</dbReference>
<dbReference type="PROSITE" id="PS50082">
    <property type="entry name" value="WD_REPEATS_2"/>
    <property type="match status" value="1"/>
</dbReference>
<evidence type="ECO:0000256" key="2">
    <source>
        <dbReference type="ARBA" id="ARBA00022574"/>
    </source>
</evidence>
<dbReference type="GO" id="GO:0003714">
    <property type="term" value="F:transcription corepressor activity"/>
    <property type="evidence" value="ECO:0007669"/>
    <property type="project" value="InterPro"/>
</dbReference>
<dbReference type="GO" id="GO:0006357">
    <property type="term" value="P:regulation of transcription by RNA polymerase II"/>
    <property type="evidence" value="ECO:0007669"/>
    <property type="project" value="TreeGrafter"/>
</dbReference>
<evidence type="ECO:0000256" key="4">
    <source>
        <dbReference type="ARBA" id="ARBA00023242"/>
    </source>
</evidence>
<organism evidence="7 8">
    <name type="scientific">Echria macrotheca</name>
    <dbReference type="NCBI Taxonomy" id="438768"/>
    <lineage>
        <taxon>Eukaryota</taxon>
        <taxon>Fungi</taxon>
        <taxon>Dikarya</taxon>
        <taxon>Ascomycota</taxon>
        <taxon>Pezizomycotina</taxon>
        <taxon>Sordariomycetes</taxon>
        <taxon>Sordariomycetidae</taxon>
        <taxon>Sordariales</taxon>
        <taxon>Schizotheciaceae</taxon>
        <taxon>Echria</taxon>
    </lineage>
</organism>
<gene>
    <name evidence="7" type="ORF">QBC47DRAFT_429016</name>
</gene>
<keyword evidence="2 5" id="KW-0853">WD repeat</keyword>
<feature type="region of interest" description="Disordered" evidence="6">
    <location>
        <begin position="72"/>
        <end position="196"/>
    </location>
</feature>
<proteinExistence type="predicted"/>
<dbReference type="Gene3D" id="1.20.960.30">
    <property type="match status" value="1"/>
</dbReference>
<evidence type="ECO:0000256" key="3">
    <source>
        <dbReference type="ARBA" id="ARBA00022737"/>
    </source>
</evidence>
<evidence type="ECO:0000313" key="8">
    <source>
        <dbReference type="Proteomes" id="UP001239445"/>
    </source>
</evidence>
<accession>A0AAJ0BQV5</accession>
<dbReference type="Proteomes" id="UP001239445">
    <property type="component" value="Unassembled WGS sequence"/>
</dbReference>
<name>A0AAJ0BQV5_9PEZI</name>
<reference evidence="7" key="1">
    <citation type="submission" date="2023-06" db="EMBL/GenBank/DDBJ databases">
        <title>Genome-scale phylogeny and comparative genomics of the fungal order Sordariales.</title>
        <authorList>
            <consortium name="Lawrence Berkeley National Laboratory"/>
            <person name="Hensen N."/>
            <person name="Bonometti L."/>
            <person name="Westerberg I."/>
            <person name="Brannstrom I.O."/>
            <person name="Guillou S."/>
            <person name="Cros-Aarteil S."/>
            <person name="Calhoun S."/>
            <person name="Haridas S."/>
            <person name="Kuo A."/>
            <person name="Mondo S."/>
            <person name="Pangilinan J."/>
            <person name="Riley R."/>
            <person name="Labutti K."/>
            <person name="Andreopoulos B."/>
            <person name="Lipzen A."/>
            <person name="Chen C."/>
            <person name="Yanf M."/>
            <person name="Daum C."/>
            <person name="Ng V."/>
            <person name="Clum A."/>
            <person name="Steindorff A."/>
            <person name="Ohm R."/>
            <person name="Martin F."/>
            <person name="Silar P."/>
            <person name="Natvig D."/>
            <person name="Lalanne C."/>
            <person name="Gautier V."/>
            <person name="Ament-Velasquez S.L."/>
            <person name="Kruys A."/>
            <person name="Hutchinson M.I."/>
            <person name="Powell A.J."/>
            <person name="Barry K."/>
            <person name="Miller A.N."/>
            <person name="Grigoriev I.V."/>
            <person name="Debuchy R."/>
            <person name="Gladieux P."/>
            <person name="Thoren M.H."/>
            <person name="Johannesson H."/>
        </authorList>
    </citation>
    <scope>NUCLEOTIDE SEQUENCE</scope>
    <source>
        <strain evidence="7">PSN4</strain>
    </source>
</reference>
<dbReference type="InterPro" id="IPR045183">
    <property type="entry name" value="Ebi-like"/>
</dbReference>
<keyword evidence="8" id="KW-1185">Reference proteome</keyword>
<evidence type="ECO:0000313" key="7">
    <source>
        <dbReference type="EMBL" id="KAK1761464.1"/>
    </source>
</evidence>
<dbReference type="Pfam" id="PF00400">
    <property type="entry name" value="WD40"/>
    <property type="match status" value="2"/>
</dbReference>
<dbReference type="InterPro" id="IPR036322">
    <property type="entry name" value="WD40_repeat_dom_sf"/>
</dbReference>
<sequence>MKELLDTDRANYLVWKYVCNYRETAAKLQKEWRIKAPHRQFAFAPHVRDYALVTLVNKGLLYEETERQLAESRQTSAAAEREPWGVFGPLVDEERRFADQDEDDDDEDDEDAMTAPENPAEAPENRRKRTQHELPNGNSKRQRLSSGFEVGGDPMETDHADNNHAYPSPLEGEHAASPRPRTEGPSRGTQIEKARDLTHETIFLHTGTTGAVDGTEASPALLGNESPLVLQCEWNPRDPSCLAVGGTDALARLWNVSRGAEPDQDEAGHVDGSPLPFVQLLDDDVHQKAAVTAMAWSPQGDVLALGLDLGKLQARVAILAADGTTLHRFEGLEAPVLKLRWSPNNDLLLCITPEKENALITVFSSAAAESASYFLAHDMQTAPLDGVWVGERDFVIGGGETLLRFECGGNEIVERNRFPVDQGSCLTLLQFDPQSKFLATGSDKGIIEVWCESGQHHSLQAHLGVINAMKWQPSKAEAGEEQRLLATSGEDCAIIIWNVQNTGIKSKYYMSMPLPVTGLAISPDGAFIAGATRNQILVWKMGEYSFPKASWSSAPHPGWQSPKGGPFAESEPFVCLGWDSEGKRLVYSAISRLAVINFR</sequence>
<comment type="subcellular location">
    <subcellularLocation>
        <location evidence="1">Nucleus</location>
    </subcellularLocation>
</comment>
<evidence type="ECO:0000256" key="6">
    <source>
        <dbReference type="SAM" id="MobiDB-lite"/>
    </source>
</evidence>
<evidence type="ECO:0000256" key="5">
    <source>
        <dbReference type="PROSITE-ProRule" id="PRU00221"/>
    </source>
</evidence>
<dbReference type="EMBL" id="MU839827">
    <property type="protein sequence ID" value="KAK1761464.1"/>
    <property type="molecule type" value="Genomic_DNA"/>
</dbReference>
<protein>
    <submittedName>
        <fullName evidence="7">Lish protein</fullName>
    </submittedName>
</protein>
<dbReference type="SUPFAM" id="SSF50978">
    <property type="entry name" value="WD40 repeat-like"/>
    <property type="match status" value="1"/>
</dbReference>
<keyword evidence="4" id="KW-0539">Nucleus</keyword>